<dbReference type="NCBIfam" id="TIGR00254">
    <property type="entry name" value="GGDEF"/>
    <property type="match status" value="1"/>
</dbReference>
<gene>
    <name evidence="5" type="ORF">JF887_10760</name>
</gene>
<evidence type="ECO:0000313" key="6">
    <source>
        <dbReference type="Proteomes" id="UP000614410"/>
    </source>
</evidence>
<organism evidence="5 6">
    <name type="scientific">Candidatus Amunia macphersoniae</name>
    <dbReference type="NCBI Taxonomy" id="3127014"/>
    <lineage>
        <taxon>Bacteria</taxon>
        <taxon>Bacillati</taxon>
        <taxon>Candidatus Dormiibacterota</taxon>
        <taxon>Candidatus Dormibacteria</taxon>
        <taxon>Candidatus Aeolococcales</taxon>
        <taxon>Candidatus Aeolococcaceae</taxon>
        <taxon>Candidatus Amunia</taxon>
    </lineage>
</organism>
<sequence length="691" mass="72235">MRIHAPHIWNRLNFSLKFAIIIAVAGVLIAIIPLSLASQQNGSQATQRAADKAGVVVNLIASQEKSLASFAAGMAQELTPALTAHDQAALTSTLLRYSQVNTTSDIVAVHGSLANAAVVGGTPLAGNDRLYTTLSQTLTASYNVAPGPDGSPWLIGASTLPTTDETAFIGRPVNAAFIQALAGTITTSADTAGIAIVRDNRVVTEGSSLLDQPVASGTPVGGDITSALNQAPSPKVANVNGRQAGVDAQSLASGFALVVSSPVSPVITLWEPVAILLALIAVSMFFIVVVVQTDLQRPLRRLDRAVAAMADQNYDIPVPRMANDEIGRLASSFEEMRRQLRTTIAETQARAAIASELNSPQPLERALGQVCSHLRRSANADTAFILVNGSEMTDSFAVCDGKPLDLDVTQVLGQEGPIGAAYRYTGGDAVMIGASAGSAEFATGLQEFCAAPLRMGRAVLGVLGIARGSGDFGRGDASLVSSSAEQVALALERYRFIAMVQRQASIDDLTGLYNHRFLVDYLGQQVALAERLNTPLAVLVLDLDHFKRVNDTHGHPVGDMVLTSFAQTLTGSIRRADLAARYGGEEFIVVMSNTAAPDARRVAEKIRAAVEALVVPLGSAGQAVTVTVSIGGAAYPEDTTTAQELLATADAALYDAKHGGRNRVCMARDGDAAGEGPNNVTSVVRARRSAQ</sequence>
<keyword evidence="2" id="KW-1133">Transmembrane helix</keyword>
<keyword evidence="2" id="KW-0812">Transmembrane</keyword>
<evidence type="ECO:0000259" key="4">
    <source>
        <dbReference type="PROSITE" id="PS50887"/>
    </source>
</evidence>
<dbReference type="SUPFAM" id="SSF55781">
    <property type="entry name" value="GAF domain-like"/>
    <property type="match status" value="1"/>
</dbReference>
<dbReference type="FunFam" id="3.30.70.270:FF:000001">
    <property type="entry name" value="Diguanylate cyclase domain protein"/>
    <property type="match status" value="1"/>
</dbReference>
<keyword evidence="2" id="KW-0472">Membrane</keyword>
<dbReference type="PANTHER" id="PTHR45138">
    <property type="entry name" value="REGULATORY COMPONENTS OF SENSORY TRANSDUCTION SYSTEM"/>
    <property type="match status" value="1"/>
</dbReference>
<dbReference type="CDD" id="cd01949">
    <property type="entry name" value="GGDEF"/>
    <property type="match status" value="1"/>
</dbReference>
<dbReference type="GO" id="GO:0043709">
    <property type="term" value="P:cell adhesion involved in single-species biofilm formation"/>
    <property type="evidence" value="ECO:0007669"/>
    <property type="project" value="TreeGrafter"/>
</dbReference>
<dbReference type="Gene3D" id="3.30.450.40">
    <property type="match status" value="1"/>
</dbReference>
<dbReference type="Pfam" id="PF00990">
    <property type="entry name" value="GGDEF"/>
    <property type="match status" value="1"/>
</dbReference>
<name>A0A934NGY8_9BACT</name>
<dbReference type="InterPro" id="IPR029787">
    <property type="entry name" value="Nucleotide_cyclase"/>
</dbReference>
<dbReference type="EMBL" id="JAEKNN010000053">
    <property type="protein sequence ID" value="MBJ7609891.1"/>
    <property type="molecule type" value="Genomic_DNA"/>
</dbReference>
<evidence type="ECO:0000256" key="2">
    <source>
        <dbReference type="SAM" id="Phobius"/>
    </source>
</evidence>
<evidence type="ECO:0000313" key="5">
    <source>
        <dbReference type="EMBL" id="MBJ7609891.1"/>
    </source>
</evidence>
<dbReference type="GO" id="GO:0007165">
    <property type="term" value="P:signal transduction"/>
    <property type="evidence" value="ECO:0007669"/>
    <property type="project" value="InterPro"/>
</dbReference>
<dbReference type="Gene3D" id="3.30.70.270">
    <property type="match status" value="1"/>
</dbReference>
<dbReference type="InterPro" id="IPR000160">
    <property type="entry name" value="GGDEF_dom"/>
</dbReference>
<dbReference type="InterPro" id="IPR003018">
    <property type="entry name" value="GAF"/>
</dbReference>
<dbReference type="SMART" id="SM00267">
    <property type="entry name" value="GGDEF"/>
    <property type="match status" value="1"/>
</dbReference>
<dbReference type="InterPro" id="IPR029016">
    <property type="entry name" value="GAF-like_dom_sf"/>
</dbReference>
<evidence type="ECO:0000259" key="3">
    <source>
        <dbReference type="PROSITE" id="PS50885"/>
    </source>
</evidence>
<proteinExistence type="predicted"/>
<dbReference type="Pfam" id="PF01590">
    <property type="entry name" value="GAF"/>
    <property type="match status" value="1"/>
</dbReference>
<dbReference type="GO" id="GO:0052621">
    <property type="term" value="F:diguanylate cyclase activity"/>
    <property type="evidence" value="ECO:0007669"/>
    <property type="project" value="TreeGrafter"/>
</dbReference>
<dbReference type="Gene3D" id="6.10.340.10">
    <property type="match status" value="1"/>
</dbReference>
<dbReference type="Pfam" id="PF00672">
    <property type="entry name" value="HAMP"/>
    <property type="match status" value="1"/>
</dbReference>
<feature type="transmembrane region" description="Helical" evidence="2">
    <location>
        <begin position="12"/>
        <end position="36"/>
    </location>
</feature>
<dbReference type="SUPFAM" id="SSF55073">
    <property type="entry name" value="Nucleotide cyclase"/>
    <property type="match status" value="1"/>
</dbReference>
<dbReference type="GO" id="GO:1902201">
    <property type="term" value="P:negative regulation of bacterial-type flagellum-dependent cell motility"/>
    <property type="evidence" value="ECO:0007669"/>
    <property type="project" value="TreeGrafter"/>
</dbReference>
<dbReference type="CDD" id="cd06225">
    <property type="entry name" value="HAMP"/>
    <property type="match status" value="1"/>
</dbReference>
<comment type="caution">
    <text evidence="5">The sequence shown here is derived from an EMBL/GenBank/DDBJ whole genome shotgun (WGS) entry which is preliminary data.</text>
</comment>
<feature type="transmembrane region" description="Helical" evidence="2">
    <location>
        <begin position="269"/>
        <end position="291"/>
    </location>
</feature>
<reference evidence="5 6" key="1">
    <citation type="submission" date="2020-10" db="EMBL/GenBank/DDBJ databases">
        <title>Ca. Dormibacterota MAGs.</title>
        <authorList>
            <person name="Montgomery K."/>
        </authorList>
    </citation>
    <scope>NUCLEOTIDE SEQUENCE [LARGE SCALE GENOMIC DNA]</scope>
    <source>
        <strain evidence="5">Mitchell_Peninsula_5</strain>
    </source>
</reference>
<dbReference type="PANTHER" id="PTHR45138:SF9">
    <property type="entry name" value="DIGUANYLATE CYCLASE DGCM-RELATED"/>
    <property type="match status" value="1"/>
</dbReference>
<feature type="region of interest" description="Disordered" evidence="1">
    <location>
        <begin position="670"/>
        <end position="691"/>
    </location>
</feature>
<dbReference type="PROSITE" id="PS50887">
    <property type="entry name" value="GGDEF"/>
    <property type="match status" value="1"/>
</dbReference>
<feature type="domain" description="GGDEF" evidence="4">
    <location>
        <begin position="534"/>
        <end position="669"/>
    </location>
</feature>
<dbReference type="AlphaFoldDB" id="A0A934NGY8"/>
<dbReference type="PROSITE" id="PS50885">
    <property type="entry name" value="HAMP"/>
    <property type="match status" value="1"/>
</dbReference>
<dbReference type="Proteomes" id="UP000614410">
    <property type="component" value="Unassembled WGS sequence"/>
</dbReference>
<evidence type="ECO:0000256" key="1">
    <source>
        <dbReference type="SAM" id="MobiDB-lite"/>
    </source>
</evidence>
<feature type="domain" description="HAMP" evidence="3">
    <location>
        <begin position="293"/>
        <end position="345"/>
    </location>
</feature>
<accession>A0A934NGY8</accession>
<protein>
    <submittedName>
        <fullName evidence="5">Diguanylate cyclase</fullName>
    </submittedName>
</protein>
<dbReference type="SMART" id="SM00304">
    <property type="entry name" value="HAMP"/>
    <property type="match status" value="1"/>
</dbReference>
<dbReference type="InterPro" id="IPR043128">
    <property type="entry name" value="Rev_trsase/Diguanyl_cyclase"/>
</dbReference>
<dbReference type="GO" id="GO:0005886">
    <property type="term" value="C:plasma membrane"/>
    <property type="evidence" value="ECO:0007669"/>
    <property type="project" value="TreeGrafter"/>
</dbReference>
<dbReference type="InterPro" id="IPR003660">
    <property type="entry name" value="HAMP_dom"/>
</dbReference>
<dbReference type="SUPFAM" id="SSF158472">
    <property type="entry name" value="HAMP domain-like"/>
    <property type="match status" value="1"/>
</dbReference>
<dbReference type="InterPro" id="IPR050469">
    <property type="entry name" value="Diguanylate_Cyclase"/>
</dbReference>